<gene>
    <name evidence="2" type="ORF">H7F53_13970</name>
</gene>
<comment type="caution">
    <text evidence="2">The sequence shown here is derived from an EMBL/GenBank/DDBJ whole genome shotgun (WGS) entry which is preliminary data.</text>
</comment>
<proteinExistence type="predicted"/>
<evidence type="ECO:0000259" key="1">
    <source>
        <dbReference type="Pfam" id="PF00144"/>
    </source>
</evidence>
<accession>A0A7X1KR44</accession>
<dbReference type="InterPro" id="IPR012338">
    <property type="entry name" value="Beta-lactam/transpept-like"/>
</dbReference>
<reference evidence="2 3" key="1">
    <citation type="submission" date="2020-08" db="EMBL/GenBank/DDBJ databases">
        <title>The genome sequence of type strain Novosphingobium piscinae KCTC 42194.</title>
        <authorList>
            <person name="Liu Y."/>
        </authorList>
    </citation>
    <scope>NUCLEOTIDE SEQUENCE [LARGE SCALE GENOMIC DNA]</scope>
    <source>
        <strain evidence="2 3">KCTC 42194</strain>
    </source>
</reference>
<dbReference type="InterPro" id="IPR001466">
    <property type="entry name" value="Beta-lactam-related"/>
</dbReference>
<dbReference type="PANTHER" id="PTHR43283:SF3">
    <property type="entry name" value="BETA-LACTAMASE FAMILY PROTEIN (AFU_ORTHOLOGUE AFUA_5G07500)"/>
    <property type="match status" value="1"/>
</dbReference>
<feature type="domain" description="Beta-lactamase-related" evidence="1">
    <location>
        <begin position="30"/>
        <end position="377"/>
    </location>
</feature>
<keyword evidence="3" id="KW-1185">Reference proteome</keyword>
<protein>
    <submittedName>
        <fullName evidence="2">Beta-lactamase family protein</fullName>
    </submittedName>
</protein>
<evidence type="ECO:0000313" key="3">
    <source>
        <dbReference type="Proteomes" id="UP000551327"/>
    </source>
</evidence>
<dbReference type="EMBL" id="JACLAX010000016">
    <property type="protein sequence ID" value="MBC2670258.1"/>
    <property type="molecule type" value="Genomic_DNA"/>
</dbReference>
<dbReference type="Pfam" id="PF00144">
    <property type="entry name" value="Beta-lactamase"/>
    <property type="match status" value="1"/>
</dbReference>
<organism evidence="2 3">
    <name type="scientific">Novosphingobium piscinae</name>
    <dbReference type="NCBI Taxonomy" id="1507448"/>
    <lineage>
        <taxon>Bacteria</taxon>
        <taxon>Pseudomonadati</taxon>
        <taxon>Pseudomonadota</taxon>
        <taxon>Alphaproteobacteria</taxon>
        <taxon>Sphingomonadales</taxon>
        <taxon>Sphingomonadaceae</taxon>
        <taxon>Novosphingobium</taxon>
    </lineage>
</organism>
<evidence type="ECO:0000313" key="2">
    <source>
        <dbReference type="EMBL" id="MBC2670258.1"/>
    </source>
</evidence>
<dbReference type="SUPFAM" id="SSF56601">
    <property type="entry name" value="beta-lactamase/transpeptidase-like"/>
    <property type="match status" value="1"/>
</dbReference>
<dbReference type="Proteomes" id="UP000551327">
    <property type="component" value="Unassembled WGS sequence"/>
</dbReference>
<sequence>MSLALLLCAATARAAPDAPASSAVPATVAVAFDRHGVRPLLAEGLADRATGRRVTADDPVRVASISKLITALGVLRLVEAGQLELDRDVSAYLGWPLRNPAFPDRPITLRLLLSHRSSLTDGADYLVPLGETLRSRLADPRAWDPVHPPGSDWFHYTNLNFPVIAAVMERATGERFDRLMTRLVFAPLRLDACFNWSGCSPAAVRRAVVLYRAGGEVARDDLRGARPCPVGLADGAACDLAPYRPGDNGALFSPQGGLRIAMRGLARIGRMLARGGDGFLSPQSLALLPAPQWRLNGSNGLDEDGTATGLFCAYGLALQRLGEGGPGCHDGLFRDGRARLGHSGDAYGLRSGLWFDPLSGRGLVYFTTAVDPADRGRRSAFSAPEERLIDRLTGGTGVWP</sequence>
<dbReference type="Gene3D" id="3.40.710.10">
    <property type="entry name" value="DD-peptidase/beta-lactamase superfamily"/>
    <property type="match status" value="1"/>
</dbReference>
<dbReference type="AlphaFoldDB" id="A0A7X1KR44"/>
<name>A0A7X1KR44_9SPHN</name>
<dbReference type="InterPro" id="IPR050789">
    <property type="entry name" value="Diverse_Enzym_Activities"/>
</dbReference>
<dbReference type="PANTHER" id="PTHR43283">
    <property type="entry name" value="BETA-LACTAMASE-RELATED"/>
    <property type="match status" value="1"/>
</dbReference>